<dbReference type="AlphaFoldDB" id="A0A066X4T2"/>
<dbReference type="EMBL" id="JMSE01001156">
    <property type="protein sequence ID" value="KDN64148.1"/>
    <property type="molecule type" value="Genomic_DNA"/>
</dbReference>
<sequence length="98" mass="11033">MSEVIVTLRQGAEKASQHGYGREQNSYNKPDLEYRDYSKNFPEKVDAMDAWPNPLPTYTELGVPRTEPGTDSGEPRQIADRIVTPGDVPNLVLICNFH</sequence>
<comment type="caution">
    <text evidence="2">The sequence shown here is derived from an EMBL/GenBank/DDBJ whole genome shotgun (WGS) entry which is preliminary data.</text>
</comment>
<evidence type="ECO:0000256" key="1">
    <source>
        <dbReference type="SAM" id="MobiDB-lite"/>
    </source>
</evidence>
<reference evidence="3" key="1">
    <citation type="journal article" date="2014" name="Genome Announc.">
        <title>Draft genome sequence of Colletotrichum sublineola, a destructive pathogen of cultivated sorghum.</title>
        <authorList>
            <person name="Baroncelli R."/>
            <person name="Sanz-Martin J.M."/>
            <person name="Rech G.E."/>
            <person name="Sukno S.A."/>
            <person name="Thon M.R."/>
        </authorList>
    </citation>
    <scope>NUCLEOTIDE SEQUENCE [LARGE SCALE GENOMIC DNA]</scope>
    <source>
        <strain evidence="3">TX430BB</strain>
    </source>
</reference>
<evidence type="ECO:0000313" key="2">
    <source>
        <dbReference type="EMBL" id="KDN64148.1"/>
    </source>
</evidence>
<evidence type="ECO:0000313" key="3">
    <source>
        <dbReference type="Proteomes" id="UP000027238"/>
    </source>
</evidence>
<feature type="region of interest" description="Disordered" evidence="1">
    <location>
        <begin position="1"/>
        <end position="29"/>
    </location>
</feature>
<keyword evidence="3" id="KW-1185">Reference proteome</keyword>
<accession>A0A066X4T2</accession>
<gene>
    <name evidence="2" type="ORF">CSUB01_02741</name>
</gene>
<proteinExistence type="predicted"/>
<organism evidence="2 3">
    <name type="scientific">Colletotrichum sublineola</name>
    <name type="common">Sorghum anthracnose fungus</name>
    <dbReference type="NCBI Taxonomy" id="1173701"/>
    <lineage>
        <taxon>Eukaryota</taxon>
        <taxon>Fungi</taxon>
        <taxon>Dikarya</taxon>
        <taxon>Ascomycota</taxon>
        <taxon>Pezizomycotina</taxon>
        <taxon>Sordariomycetes</taxon>
        <taxon>Hypocreomycetidae</taxon>
        <taxon>Glomerellales</taxon>
        <taxon>Glomerellaceae</taxon>
        <taxon>Colletotrichum</taxon>
        <taxon>Colletotrichum graminicola species complex</taxon>
    </lineage>
</organism>
<dbReference type="HOGENOM" id="CLU_2333540_0_0_1"/>
<protein>
    <submittedName>
        <fullName evidence="2">Uncharacterized protein</fullName>
    </submittedName>
</protein>
<dbReference type="Proteomes" id="UP000027238">
    <property type="component" value="Unassembled WGS sequence"/>
</dbReference>
<name>A0A066X4T2_COLSU</name>